<keyword evidence="8" id="KW-1185">Reference proteome</keyword>
<feature type="domain" description="Ig-like" evidence="7">
    <location>
        <begin position="160"/>
        <end position="273"/>
    </location>
</feature>
<dbReference type="Proteomes" id="UP001165740">
    <property type="component" value="Chromosome 4"/>
</dbReference>
<dbReference type="AlphaFoldDB" id="A0A9W3A7J3"/>
<comment type="subcellular location">
    <subcellularLocation>
        <location evidence="1">Membrane</location>
        <topology evidence="1">Single-pass type I membrane protein</topology>
    </subcellularLocation>
</comment>
<dbReference type="GO" id="GO:0005886">
    <property type="term" value="C:plasma membrane"/>
    <property type="evidence" value="ECO:0007669"/>
    <property type="project" value="TreeGrafter"/>
</dbReference>
<dbReference type="GO" id="GO:0098609">
    <property type="term" value="P:cell-cell adhesion"/>
    <property type="evidence" value="ECO:0007669"/>
    <property type="project" value="TreeGrafter"/>
</dbReference>
<feature type="domain" description="Ig-like" evidence="7">
    <location>
        <begin position="38"/>
        <end position="148"/>
    </location>
</feature>
<keyword evidence="5" id="KW-0393">Immunoglobulin domain</keyword>
<name>A0A9W3A7J3_BIOGL</name>
<dbReference type="PROSITE" id="PS50835">
    <property type="entry name" value="IG_LIKE"/>
    <property type="match status" value="2"/>
</dbReference>
<dbReference type="Pfam" id="PF00047">
    <property type="entry name" value="ig"/>
    <property type="match status" value="1"/>
</dbReference>
<dbReference type="GO" id="GO:0005911">
    <property type="term" value="C:cell-cell junction"/>
    <property type="evidence" value="ECO:0007669"/>
    <property type="project" value="TreeGrafter"/>
</dbReference>
<dbReference type="Gene3D" id="2.60.40.10">
    <property type="entry name" value="Immunoglobulins"/>
    <property type="match status" value="2"/>
</dbReference>
<keyword evidence="3" id="KW-1015">Disulfide bond</keyword>
<dbReference type="OrthoDB" id="10284073at2759"/>
<evidence type="ECO:0000256" key="4">
    <source>
        <dbReference type="ARBA" id="ARBA00023180"/>
    </source>
</evidence>
<feature type="chain" id="PRO_5040954879" evidence="6">
    <location>
        <begin position="22"/>
        <end position="313"/>
    </location>
</feature>
<feature type="signal peptide" evidence="6">
    <location>
        <begin position="1"/>
        <end position="21"/>
    </location>
</feature>
<evidence type="ECO:0000256" key="1">
    <source>
        <dbReference type="ARBA" id="ARBA00004479"/>
    </source>
</evidence>
<dbReference type="RefSeq" id="XP_055883140.1">
    <property type="nucleotide sequence ID" value="XM_056027165.1"/>
</dbReference>
<accession>A0A9W3A7J3</accession>
<evidence type="ECO:0000256" key="6">
    <source>
        <dbReference type="SAM" id="SignalP"/>
    </source>
</evidence>
<gene>
    <name evidence="9" type="primary">LOC106054034</name>
</gene>
<dbReference type="GO" id="GO:0050839">
    <property type="term" value="F:cell adhesion molecule binding"/>
    <property type="evidence" value="ECO:0007669"/>
    <property type="project" value="TreeGrafter"/>
</dbReference>
<evidence type="ECO:0000256" key="3">
    <source>
        <dbReference type="ARBA" id="ARBA00023157"/>
    </source>
</evidence>
<keyword evidence="2" id="KW-0472">Membrane</keyword>
<dbReference type="InterPro" id="IPR051275">
    <property type="entry name" value="Cell_adhesion_signaling"/>
</dbReference>
<dbReference type="PANTHER" id="PTHR11640:SF164">
    <property type="entry name" value="MAM DOMAIN-CONTAINING GLYCOSYLPHOSPHATIDYLINOSITOL ANCHOR PROTEIN 1"/>
    <property type="match status" value="1"/>
</dbReference>
<dbReference type="GeneID" id="106054034"/>
<proteinExistence type="predicted"/>
<keyword evidence="6" id="KW-0732">Signal</keyword>
<evidence type="ECO:0000256" key="2">
    <source>
        <dbReference type="ARBA" id="ARBA00023136"/>
    </source>
</evidence>
<evidence type="ECO:0000313" key="8">
    <source>
        <dbReference type="Proteomes" id="UP001165740"/>
    </source>
</evidence>
<dbReference type="InterPro" id="IPR013783">
    <property type="entry name" value="Ig-like_fold"/>
</dbReference>
<evidence type="ECO:0000259" key="7">
    <source>
        <dbReference type="PROSITE" id="PS50835"/>
    </source>
</evidence>
<dbReference type="InterPro" id="IPR013151">
    <property type="entry name" value="Immunoglobulin_dom"/>
</dbReference>
<reference evidence="9" key="1">
    <citation type="submission" date="2025-08" db="UniProtKB">
        <authorList>
            <consortium name="RefSeq"/>
        </authorList>
    </citation>
    <scope>IDENTIFICATION</scope>
</reference>
<dbReference type="InterPro" id="IPR036179">
    <property type="entry name" value="Ig-like_dom_sf"/>
</dbReference>
<organism evidence="8 9">
    <name type="scientific">Biomphalaria glabrata</name>
    <name type="common">Bloodfluke planorb</name>
    <name type="synonym">Freshwater snail</name>
    <dbReference type="NCBI Taxonomy" id="6526"/>
    <lineage>
        <taxon>Eukaryota</taxon>
        <taxon>Metazoa</taxon>
        <taxon>Spiralia</taxon>
        <taxon>Lophotrochozoa</taxon>
        <taxon>Mollusca</taxon>
        <taxon>Gastropoda</taxon>
        <taxon>Heterobranchia</taxon>
        <taxon>Euthyneura</taxon>
        <taxon>Panpulmonata</taxon>
        <taxon>Hygrophila</taxon>
        <taxon>Lymnaeoidea</taxon>
        <taxon>Planorbidae</taxon>
        <taxon>Biomphalaria</taxon>
    </lineage>
</organism>
<dbReference type="SUPFAM" id="SSF48726">
    <property type="entry name" value="Immunoglobulin"/>
    <property type="match status" value="2"/>
</dbReference>
<evidence type="ECO:0000256" key="5">
    <source>
        <dbReference type="ARBA" id="ARBA00023319"/>
    </source>
</evidence>
<sequence>MDLRQTILLSILSALVRVSLQQGIIVSSTVAKSNWTVGDTVTFTCEVVKFEQPAPSPLFFTFMTVARQTWKDSEFSKLVSLEPQKSSSLPKLTTFFPPSKRWMATYETVEKYLDKASTKLILTLTDFQCEDIGSYKCIVAVSNQTDLYDRTGHNLTTTAPITLDLQLTPHNGNEEFASINAVGDNITLRCSVTGPPDIKISWKFAKYPPDEIAYPENDVVFYPETQSNSTSGCATRSYTSVLAKTVEANDDGTRYYCIVSDLLGKELARKQFTIWFQEQNPNNNYKNGVNVLNMQQSLTFLLFVCILKTFLTD</sequence>
<dbReference type="InterPro" id="IPR007110">
    <property type="entry name" value="Ig-like_dom"/>
</dbReference>
<keyword evidence="4" id="KW-0325">Glycoprotein</keyword>
<protein>
    <submittedName>
        <fullName evidence="9">Uncharacterized protein LOC106054034 isoform X1</fullName>
    </submittedName>
</protein>
<dbReference type="PANTHER" id="PTHR11640">
    <property type="entry name" value="NEPHRIN"/>
    <property type="match status" value="1"/>
</dbReference>
<evidence type="ECO:0000313" key="9">
    <source>
        <dbReference type="RefSeq" id="XP_055883140.1"/>
    </source>
</evidence>